<name>A0A0D0DSA5_9AGAM</name>
<dbReference type="OrthoDB" id="2369050at2759"/>
<sequence length="128" mass="14871">MSHLSETSVKYHLEAHMHPDLALDYHARDIAQELILCKWVEKVRLLDDKRLREIAKQKEAVDTVLRTVNRPSDKCPVTGQALKSGDNSRTPSNIKFVRLPALTTEEHKLLQDNKRCFKCRRPFQKHTS</sequence>
<proteinExistence type="predicted"/>
<dbReference type="EMBL" id="KN825454">
    <property type="protein sequence ID" value="KIK90911.1"/>
    <property type="molecule type" value="Genomic_DNA"/>
</dbReference>
<dbReference type="AlphaFoldDB" id="A0A0D0DSA5"/>
<protein>
    <submittedName>
        <fullName evidence="1">Uncharacterized protein</fullName>
    </submittedName>
</protein>
<organism evidence="1 2">
    <name type="scientific">Paxillus rubicundulus Ve08.2h10</name>
    <dbReference type="NCBI Taxonomy" id="930991"/>
    <lineage>
        <taxon>Eukaryota</taxon>
        <taxon>Fungi</taxon>
        <taxon>Dikarya</taxon>
        <taxon>Basidiomycota</taxon>
        <taxon>Agaricomycotina</taxon>
        <taxon>Agaricomycetes</taxon>
        <taxon>Agaricomycetidae</taxon>
        <taxon>Boletales</taxon>
        <taxon>Paxilineae</taxon>
        <taxon>Paxillaceae</taxon>
        <taxon>Paxillus</taxon>
    </lineage>
</organism>
<gene>
    <name evidence="1" type="ORF">PAXRUDRAFT_799867</name>
</gene>
<keyword evidence="2" id="KW-1185">Reference proteome</keyword>
<evidence type="ECO:0000313" key="2">
    <source>
        <dbReference type="Proteomes" id="UP000054538"/>
    </source>
</evidence>
<dbReference type="HOGENOM" id="CLU_1960297_0_0_1"/>
<dbReference type="Proteomes" id="UP000054538">
    <property type="component" value="Unassembled WGS sequence"/>
</dbReference>
<dbReference type="InParanoid" id="A0A0D0DSA5"/>
<evidence type="ECO:0000313" key="1">
    <source>
        <dbReference type="EMBL" id="KIK90911.1"/>
    </source>
</evidence>
<accession>A0A0D0DSA5</accession>
<reference evidence="1 2" key="1">
    <citation type="submission" date="2014-04" db="EMBL/GenBank/DDBJ databases">
        <authorList>
            <consortium name="DOE Joint Genome Institute"/>
            <person name="Kuo A."/>
            <person name="Kohler A."/>
            <person name="Jargeat P."/>
            <person name="Nagy L.G."/>
            <person name="Floudas D."/>
            <person name="Copeland A."/>
            <person name="Barry K.W."/>
            <person name="Cichocki N."/>
            <person name="Veneault-Fourrey C."/>
            <person name="LaButti K."/>
            <person name="Lindquist E.A."/>
            <person name="Lipzen A."/>
            <person name="Lundell T."/>
            <person name="Morin E."/>
            <person name="Murat C."/>
            <person name="Sun H."/>
            <person name="Tunlid A."/>
            <person name="Henrissat B."/>
            <person name="Grigoriev I.V."/>
            <person name="Hibbett D.S."/>
            <person name="Martin F."/>
            <person name="Nordberg H.P."/>
            <person name="Cantor M.N."/>
            <person name="Hua S.X."/>
        </authorList>
    </citation>
    <scope>NUCLEOTIDE SEQUENCE [LARGE SCALE GENOMIC DNA]</scope>
    <source>
        <strain evidence="1 2">Ve08.2h10</strain>
    </source>
</reference>
<reference evidence="2" key="2">
    <citation type="submission" date="2015-01" db="EMBL/GenBank/DDBJ databases">
        <title>Evolutionary Origins and Diversification of the Mycorrhizal Mutualists.</title>
        <authorList>
            <consortium name="DOE Joint Genome Institute"/>
            <consortium name="Mycorrhizal Genomics Consortium"/>
            <person name="Kohler A."/>
            <person name="Kuo A."/>
            <person name="Nagy L.G."/>
            <person name="Floudas D."/>
            <person name="Copeland A."/>
            <person name="Barry K.W."/>
            <person name="Cichocki N."/>
            <person name="Veneault-Fourrey C."/>
            <person name="LaButti K."/>
            <person name="Lindquist E.A."/>
            <person name="Lipzen A."/>
            <person name="Lundell T."/>
            <person name="Morin E."/>
            <person name="Murat C."/>
            <person name="Riley R."/>
            <person name="Ohm R."/>
            <person name="Sun H."/>
            <person name="Tunlid A."/>
            <person name="Henrissat B."/>
            <person name="Grigoriev I.V."/>
            <person name="Hibbett D.S."/>
            <person name="Martin F."/>
        </authorList>
    </citation>
    <scope>NUCLEOTIDE SEQUENCE [LARGE SCALE GENOMIC DNA]</scope>
    <source>
        <strain evidence="2">Ve08.2h10</strain>
    </source>
</reference>